<name>A0A4C1ZQR7_EUMVA</name>
<reference evidence="1 2" key="1">
    <citation type="journal article" date="2019" name="Commun. Biol.">
        <title>The bagworm genome reveals a unique fibroin gene that provides high tensile strength.</title>
        <authorList>
            <person name="Kono N."/>
            <person name="Nakamura H."/>
            <person name="Ohtoshi R."/>
            <person name="Tomita M."/>
            <person name="Numata K."/>
            <person name="Arakawa K."/>
        </authorList>
    </citation>
    <scope>NUCLEOTIDE SEQUENCE [LARGE SCALE GENOMIC DNA]</scope>
</reference>
<dbReference type="Proteomes" id="UP000299102">
    <property type="component" value="Unassembled WGS sequence"/>
</dbReference>
<protein>
    <submittedName>
        <fullName evidence="1">Uncharacterized protein</fullName>
    </submittedName>
</protein>
<keyword evidence="2" id="KW-1185">Reference proteome</keyword>
<gene>
    <name evidence="1" type="ORF">EVAR_62341_1</name>
</gene>
<sequence length="152" mass="17085">MTRSLVKAAKSRAQATPHDVAGEGFAWDTTGLGFKYGQHEVSSVINEKRKEYILLKWTESRGRKAIVRPDMNDKLQSPADPRKANSLLWANHSLHRRSTRKLESETRLKSTSSDAKVGGINYVSMLAELPAASTPTHPRIALRRRMTLKVFD</sequence>
<dbReference type="AlphaFoldDB" id="A0A4C1ZQR7"/>
<organism evidence="1 2">
    <name type="scientific">Eumeta variegata</name>
    <name type="common">Bagworm moth</name>
    <name type="synonym">Eumeta japonica</name>
    <dbReference type="NCBI Taxonomy" id="151549"/>
    <lineage>
        <taxon>Eukaryota</taxon>
        <taxon>Metazoa</taxon>
        <taxon>Ecdysozoa</taxon>
        <taxon>Arthropoda</taxon>
        <taxon>Hexapoda</taxon>
        <taxon>Insecta</taxon>
        <taxon>Pterygota</taxon>
        <taxon>Neoptera</taxon>
        <taxon>Endopterygota</taxon>
        <taxon>Lepidoptera</taxon>
        <taxon>Glossata</taxon>
        <taxon>Ditrysia</taxon>
        <taxon>Tineoidea</taxon>
        <taxon>Psychidae</taxon>
        <taxon>Oiketicinae</taxon>
        <taxon>Eumeta</taxon>
    </lineage>
</organism>
<evidence type="ECO:0000313" key="2">
    <source>
        <dbReference type="Proteomes" id="UP000299102"/>
    </source>
</evidence>
<evidence type="ECO:0000313" key="1">
    <source>
        <dbReference type="EMBL" id="GBP88997.1"/>
    </source>
</evidence>
<dbReference type="EMBL" id="BGZK01001970">
    <property type="protein sequence ID" value="GBP88997.1"/>
    <property type="molecule type" value="Genomic_DNA"/>
</dbReference>
<proteinExistence type="predicted"/>
<accession>A0A4C1ZQR7</accession>
<comment type="caution">
    <text evidence="1">The sequence shown here is derived from an EMBL/GenBank/DDBJ whole genome shotgun (WGS) entry which is preliminary data.</text>
</comment>